<evidence type="ECO:0000313" key="7">
    <source>
        <dbReference type="Proteomes" id="UP000231343"/>
    </source>
</evidence>
<keyword evidence="1 5" id="KW-1003">Cell membrane</keyword>
<keyword evidence="4 5" id="KW-0472">Membrane</keyword>
<evidence type="ECO:0000256" key="3">
    <source>
        <dbReference type="ARBA" id="ARBA00022989"/>
    </source>
</evidence>
<comment type="caution">
    <text evidence="6">The sequence shown here is derived from an EMBL/GenBank/DDBJ whole genome shotgun (WGS) entry which is preliminary data.</text>
</comment>
<feature type="transmembrane region" description="Helical" evidence="5">
    <location>
        <begin position="266"/>
        <end position="285"/>
    </location>
</feature>
<proteinExistence type="inferred from homology"/>
<organism evidence="6 7">
    <name type="scientific">Candidatus Saganbacteria bacterium CG08_land_8_20_14_0_20_45_16</name>
    <dbReference type="NCBI Taxonomy" id="2014293"/>
    <lineage>
        <taxon>Bacteria</taxon>
        <taxon>Bacillati</taxon>
        <taxon>Saganbacteria</taxon>
    </lineage>
</organism>
<reference evidence="6 7" key="1">
    <citation type="submission" date="2017-09" db="EMBL/GenBank/DDBJ databases">
        <title>Depth-based differentiation of microbial function through sediment-hosted aquifers and enrichment of novel symbionts in the deep terrestrial subsurface.</title>
        <authorList>
            <person name="Probst A.J."/>
            <person name="Ladd B."/>
            <person name="Jarett J.K."/>
            <person name="Geller-Mcgrath D.E."/>
            <person name="Sieber C.M."/>
            <person name="Emerson J.B."/>
            <person name="Anantharaman K."/>
            <person name="Thomas B.C."/>
            <person name="Malmstrom R."/>
            <person name="Stieglmeier M."/>
            <person name="Klingl A."/>
            <person name="Woyke T."/>
            <person name="Ryan C.M."/>
            <person name="Banfield J.F."/>
        </authorList>
    </citation>
    <scope>NUCLEOTIDE SEQUENCE [LARGE SCALE GENOMIC DNA]</scope>
    <source>
        <strain evidence="6">CG08_land_8_20_14_0_20_45_16</strain>
    </source>
</reference>
<dbReference type="Pfam" id="PF03699">
    <property type="entry name" value="UPF0182"/>
    <property type="match status" value="1"/>
</dbReference>
<feature type="transmembrane region" description="Helical" evidence="5">
    <location>
        <begin position="292"/>
        <end position="313"/>
    </location>
</feature>
<comment type="caution">
    <text evidence="5">Lacks conserved residue(s) required for the propagation of feature annotation.</text>
</comment>
<name>A0A2H0XXA7_UNCSA</name>
<dbReference type="GO" id="GO:0005886">
    <property type="term" value="C:plasma membrane"/>
    <property type="evidence" value="ECO:0007669"/>
    <property type="project" value="UniProtKB-SubCell"/>
</dbReference>
<dbReference type="EMBL" id="PEYM01000086">
    <property type="protein sequence ID" value="PIS29395.1"/>
    <property type="molecule type" value="Genomic_DNA"/>
</dbReference>
<dbReference type="AlphaFoldDB" id="A0A2H0XXA7"/>
<dbReference type="Proteomes" id="UP000231343">
    <property type="component" value="Unassembled WGS sequence"/>
</dbReference>
<evidence type="ECO:0000256" key="5">
    <source>
        <dbReference type="HAMAP-Rule" id="MF_01600"/>
    </source>
</evidence>
<feature type="transmembrane region" description="Helical" evidence="5">
    <location>
        <begin position="46"/>
        <end position="71"/>
    </location>
</feature>
<evidence type="ECO:0000256" key="2">
    <source>
        <dbReference type="ARBA" id="ARBA00022692"/>
    </source>
</evidence>
<accession>A0A2H0XXA7</accession>
<dbReference type="PANTHER" id="PTHR39344:SF1">
    <property type="entry name" value="UPF0182 PROTEIN SLL1060"/>
    <property type="match status" value="1"/>
</dbReference>
<sequence>MKKIPMFMWPIIILLAWSLVQSLVSFYPTYLWFDNLGVTSVLWTNIFAQVLCAVGFALLAFLILALNYLVVQRLTAHLNQQRAALPNVQNFIKQIFGEAGEADENGYVNVTPKAGPMFHLDRWWWAGIVCLAIFMGLSAVTQWEVWLKALNAVAFGTADPIFGRDISFYLFQFPLQKFVQGFIMSALVFSLIGAVWFYLTRMAFSFKGFSFIFAKGVKAHLAVLLAGLALVLAWGLWLGEFNILYSARGVVFGAGYTDVKVQLLGYNLQIMLLVILAGLLIANIFQKDYKLPVVGLGAYLIIALVMGGIYPSIVQNFQVKPNEISMEAPYIKNSIKFTRLGYGLDKIEEQAFSANQNLSLGDVRRNPMTISNIRLWDPRPLLKTYRQLQGIRLYYDFSDVDIDRYNINGRYQQVMLSPREMRAEKLPDKAQTWINEHLKFTHGYGLCLSPVNEQTSEGMPYFMIKDIPPNGLTSLKISRPEIYYGEESKQYVIVNTTEEEFDYPKGDKNVYASYQGQGGVRLSSLARRLAFAVKYADLKILLTNYISSKSRIMFDRSIRQRVTKIAPFLSYDSDPYLVIGDTGRLFWVQDAYTLSNLFPYSDPSGAGFQQFNYIRNSIKVVIDAYNGNVTFYIVDGSDPLARTYAKIYPKLFKPFSAMSADLKQHLRYPYDLFMVQARKYAVFHMEDPQVFYNQEDLWNIPKEIYAGTEQKMDAYYTIMRLPGEKSEEFLLMLPFTPNTKDNMISWLAARSDMPNYGKLLVYKFPKDKLIYGPMQIEARIDQQTEISQQFTLWGQLGSRVIRGNLLAIPIEQSILYVEPIYLEAASGELPELKRVIVAFDKNVVMAETLGQALSSVFSGKVSTTGIRPAVETLQYLNPKELATKALGLFDQAQTKLKQGSFGEFGDKLQELKKVLQDLAK</sequence>
<dbReference type="PANTHER" id="PTHR39344">
    <property type="entry name" value="UPF0182 PROTEIN SLL1060"/>
    <property type="match status" value="1"/>
</dbReference>
<evidence type="ECO:0000256" key="1">
    <source>
        <dbReference type="ARBA" id="ARBA00022475"/>
    </source>
</evidence>
<evidence type="ECO:0000313" key="6">
    <source>
        <dbReference type="EMBL" id="PIS29395.1"/>
    </source>
</evidence>
<keyword evidence="3 5" id="KW-1133">Transmembrane helix</keyword>
<feature type="transmembrane region" description="Helical" evidence="5">
    <location>
        <begin position="219"/>
        <end position="237"/>
    </location>
</feature>
<keyword evidence="2 5" id="KW-0812">Transmembrane</keyword>
<comment type="subcellular location">
    <subcellularLocation>
        <location evidence="5">Cell membrane</location>
        <topology evidence="5">Multi-pass membrane protein</topology>
    </subcellularLocation>
</comment>
<dbReference type="InterPro" id="IPR005372">
    <property type="entry name" value="UPF0182"/>
</dbReference>
<dbReference type="HAMAP" id="MF_01600">
    <property type="entry name" value="UPF0182"/>
    <property type="match status" value="1"/>
</dbReference>
<comment type="similarity">
    <text evidence="5">Belongs to the UPF0182 family.</text>
</comment>
<gene>
    <name evidence="6" type="ORF">COT42_05435</name>
</gene>
<protein>
    <recommendedName>
        <fullName evidence="5">UPF0182 protein COT42_05435</fullName>
    </recommendedName>
</protein>
<feature type="transmembrane region" description="Helical" evidence="5">
    <location>
        <begin position="123"/>
        <end position="143"/>
    </location>
</feature>
<evidence type="ECO:0000256" key="4">
    <source>
        <dbReference type="ARBA" id="ARBA00023136"/>
    </source>
</evidence>
<feature type="transmembrane region" description="Helical" evidence="5">
    <location>
        <begin position="178"/>
        <end position="199"/>
    </location>
</feature>
<dbReference type="GO" id="GO:0005576">
    <property type="term" value="C:extracellular region"/>
    <property type="evidence" value="ECO:0007669"/>
    <property type="project" value="TreeGrafter"/>
</dbReference>